<evidence type="ECO:0000256" key="14">
    <source>
        <dbReference type="ARBA" id="ARBA00060881"/>
    </source>
</evidence>
<dbReference type="Gene3D" id="2.40.50.140">
    <property type="entry name" value="Nucleic acid-binding proteins"/>
    <property type="match status" value="1"/>
</dbReference>
<evidence type="ECO:0000256" key="4">
    <source>
        <dbReference type="ARBA" id="ARBA00022598"/>
    </source>
</evidence>
<dbReference type="InterPro" id="IPR036420">
    <property type="entry name" value="BRCT_dom_sf"/>
</dbReference>
<feature type="binding site" evidence="15">
    <location>
        <position position="286"/>
    </location>
    <ligand>
        <name>NAD(+)</name>
        <dbReference type="ChEBI" id="CHEBI:57540"/>
    </ligand>
</feature>
<feature type="binding site" evidence="15">
    <location>
        <position position="170"/>
    </location>
    <ligand>
        <name>NAD(+)</name>
        <dbReference type="ChEBI" id="CHEBI:57540"/>
    </ligand>
</feature>
<evidence type="ECO:0000256" key="5">
    <source>
        <dbReference type="ARBA" id="ARBA00022705"/>
    </source>
</evidence>
<keyword evidence="7 15" id="KW-0227">DNA damage</keyword>
<dbReference type="InterPro" id="IPR041663">
    <property type="entry name" value="DisA/LigA_HHH"/>
</dbReference>
<evidence type="ECO:0000259" key="16">
    <source>
        <dbReference type="PROSITE" id="PS50172"/>
    </source>
</evidence>
<evidence type="ECO:0000256" key="1">
    <source>
        <dbReference type="ARBA" id="ARBA00004067"/>
    </source>
</evidence>
<evidence type="ECO:0000256" key="12">
    <source>
        <dbReference type="ARBA" id="ARBA00023211"/>
    </source>
</evidence>
<dbReference type="SMART" id="SM00292">
    <property type="entry name" value="BRCT"/>
    <property type="match status" value="1"/>
</dbReference>
<dbReference type="Pfam" id="PF14520">
    <property type="entry name" value="HHH_5"/>
    <property type="match status" value="1"/>
</dbReference>
<dbReference type="Gene3D" id="1.10.150.20">
    <property type="entry name" value="5' to 3' exonuclease, C-terminal subdomain"/>
    <property type="match status" value="2"/>
</dbReference>
<keyword evidence="11 15" id="KW-0234">DNA repair</keyword>
<dbReference type="HAMAP" id="MF_01588">
    <property type="entry name" value="DNA_ligase_A"/>
    <property type="match status" value="1"/>
</dbReference>
<dbReference type="InterPro" id="IPR004150">
    <property type="entry name" value="NAD_DNA_ligase_OB"/>
</dbReference>
<dbReference type="PANTHER" id="PTHR23389">
    <property type="entry name" value="CHROMOSOME TRANSMISSION FIDELITY FACTOR 18"/>
    <property type="match status" value="1"/>
</dbReference>
<dbReference type="GO" id="GO:0005829">
    <property type="term" value="C:cytosol"/>
    <property type="evidence" value="ECO:0007669"/>
    <property type="project" value="TreeGrafter"/>
</dbReference>
<protein>
    <recommendedName>
        <fullName evidence="3 15">DNA ligase</fullName>
        <ecNumber evidence="2 15">6.5.1.2</ecNumber>
    </recommendedName>
    <alternativeName>
        <fullName evidence="15">Polydeoxyribonucleotide synthase [NAD(+)]</fullName>
    </alternativeName>
</protein>
<comment type="caution">
    <text evidence="17">The sequence shown here is derived from an EMBL/GenBank/DDBJ whole genome shotgun (WGS) entry which is preliminary data.</text>
</comment>
<dbReference type="GO" id="GO:0003911">
    <property type="term" value="F:DNA ligase (NAD+) activity"/>
    <property type="evidence" value="ECO:0007669"/>
    <property type="project" value="UniProtKB-UniRule"/>
</dbReference>
<keyword evidence="10 15" id="KW-0520">NAD</keyword>
<evidence type="ECO:0000256" key="15">
    <source>
        <dbReference type="HAMAP-Rule" id="MF_01588"/>
    </source>
</evidence>
<evidence type="ECO:0000256" key="3">
    <source>
        <dbReference type="ARBA" id="ARBA00013308"/>
    </source>
</evidence>
<dbReference type="PANTHER" id="PTHR23389:SF9">
    <property type="entry name" value="DNA LIGASE"/>
    <property type="match status" value="1"/>
</dbReference>
<dbReference type="GO" id="GO:0006260">
    <property type="term" value="P:DNA replication"/>
    <property type="evidence" value="ECO:0007669"/>
    <property type="project" value="UniProtKB-KW"/>
</dbReference>
<feature type="binding site" evidence="15">
    <location>
        <position position="422"/>
    </location>
    <ligand>
        <name>Zn(2+)</name>
        <dbReference type="ChEBI" id="CHEBI:29105"/>
    </ligand>
</feature>
<dbReference type="SUPFAM" id="SSF47781">
    <property type="entry name" value="RuvA domain 2-like"/>
    <property type="match status" value="1"/>
</dbReference>
<dbReference type="Pfam" id="PF03120">
    <property type="entry name" value="OB_DNA_ligase"/>
    <property type="match status" value="1"/>
</dbReference>
<evidence type="ECO:0000256" key="11">
    <source>
        <dbReference type="ARBA" id="ARBA00023204"/>
    </source>
</evidence>
<dbReference type="NCBIfam" id="NF005932">
    <property type="entry name" value="PRK07956.1"/>
    <property type="match status" value="1"/>
</dbReference>
<gene>
    <name evidence="15 17" type="primary">ligA</name>
    <name evidence="17" type="ORF">DS832_08410</name>
</gene>
<dbReference type="Pfam" id="PF12826">
    <property type="entry name" value="HHH_2"/>
    <property type="match status" value="1"/>
</dbReference>
<feature type="binding site" evidence="15">
    <location>
        <position position="407"/>
    </location>
    <ligand>
        <name>Zn(2+)</name>
        <dbReference type="ChEBI" id="CHEBI:29105"/>
    </ligand>
</feature>
<dbReference type="Gene3D" id="3.30.470.30">
    <property type="entry name" value="DNA ligase/mRNA capping enzyme"/>
    <property type="match status" value="1"/>
</dbReference>
<dbReference type="Gene3D" id="6.20.10.30">
    <property type="match status" value="1"/>
</dbReference>
<dbReference type="FunFam" id="1.10.150.20:FF:000007">
    <property type="entry name" value="DNA ligase"/>
    <property type="match status" value="1"/>
</dbReference>
<dbReference type="EC" id="6.5.1.2" evidence="2 15"/>
<feature type="binding site" evidence="15">
    <location>
        <position position="310"/>
    </location>
    <ligand>
        <name>NAD(+)</name>
        <dbReference type="ChEBI" id="CHEBI:57540"/>
    </ligand>
</feature>
<comment type="cofactor">
    <cofactor evidence="15">
        <name>Mg(2+)</name>
        <dbReference type="ChEBI" id="CHEBI:18420"/>
    </cofactor>
    <cofactor evidence="15">
        <name>Mn(2+)</name>
        <dbReference type="ChEBI" id="CHEBI:29035"/>
    </cofactor>
</comment>
<feature type="binding site" evidence="15">
    <location>
        <begin position="83"/>
        <end position="84"/>
    </location>
    <ligand>
        <name>NAD(+)</name>
        <dbReference type="ChEBI" id="CHEBI:57540"/>
    </ligand>
</feature>
<dbReference type="InterPro" id="IPR001357">
    <property type="entry name" value="BRCT_dom"/>
</dbReference>
<dbReference type="EMBL" id="QOCS01000022">
    <property type="protein sequence ID" value="RHW45126.1"/>
    <property type="molecule type" value="Genomic_DNA"/>
</dbReference>
<dbReference type="SUPFAM" id="SSF56091">
    <property type="entry name" value="DNA ligase/mRNA capping enzyme, catalytic domain"/>
    <property type="match status" value="1"/>
</dbReference>
<comment type="catalytic activity">
    <reaction evidence="13 15">
        <text>NAD(+) + (deoxyribonucleotide)n-3'-hydroxyl + 5'-phospho-(deoxyribonucleotide)m = (deoxyribonucleotide)n+m + AMP + beta-nicotinamide D-nucleotide.</text>
        <dbReference type="EC" id="6.5.1.2"/>
    </reaction>
</comment>
<dbReference type="PROSITE" id="PS50172">
    <property type="entry name" value="BRCT"/>
    <property type="match status" value="1"/>
</dbReference>
<evidence type="ECO:0000256" key="8">
    <source>
        <dbReference type="ARBA" id="ARBA00022833"/>
    </source>
</evidence>
<dbReference type="Pfam" id="PF00533">
    <property type="entry name" value="BRCT"/>
    <property type="match status" value="1"/>
</dbReference>
<feature type="binding site" evidence="15">
    <location>
        <begin position="34"/>
        <end position="38"/>
    </location>
    <ligand>
        <name>NAD(+)</name>
        <dbReference type="ChEBI" id="CHEBI:57540"/>
    </ligand>
</feature>
<dbReference type="InterPro" id="IPR010994">
    <property type="entry name" value="RuvA_2-like"/>
</dbReference>
<dbReference type="FunFam" id="3.30.470.30:FF:000001">
    <property type="entry name" value="DNA ligase"/>
    <property type="match status" value="1"/>
</dbReference>
<proteinExistence type="inferred from homology"/>
<dbReference type="PIRSF" id="PIRSF001604">
    <property type="entry name" value="LigA"/>
    <property type="match status" value="1"/>
</dbReference>
<evidence type="ECO:0000256" key="10">
    <source>
        <dbReference type="ARBA" id="ARBA00023027"/>
    </source>
</evidence>
<evidence type="ECO:0000313" key="18">
    <source>
        <dbReference type="Proteomes" id="UP000284822"/>
    </source>
</evidence>
<keyword evidence="12 15" id="KW-0464">Manganese</keyword>
<dbReference type="Pfam" id="PF01653">
    <property type="entry name" value="DNA_ligase_aden"/>
    <property type="match status" value="1"/>
</dbReference>
<dbReference type="InterPro" id="IPR012340">
    <property type="entry name" value="NA-bd_OB-fold"/>
</dbReference>
<dbReference type="FunFam" id="1.10.150.20:FF:000006">
    <property type="entry name" value="DNA ligase"/>
    <property type="match status" value="1"/>
</dbReference>
<feature type="domain" description="BRCT" evidence="16">
    <location>
        <begin position="589"/>
        <end position="669"/>
    </location>
</feature>
<feature type="binding site" evidence="15">
    <location>
        <position position="427"/>
    </location>
    <ligand>
        <name>Zn(2+)</name>
        <dbReference type="ChEBI" id="CHEBI:29105"/>
    </ligand>
</feature>
<dbReference type="InterPro" id="IPR013839">
    <property type="entry name" value="DNAligase_adenylation"/>
</dbReference>
<dbReference type="AlphaFoldDB" id="A0A417Z3H8"/>
<name>A0A417Z3H8_9LACO</name>
<dbReference type="Gene3D" id="1.10.287.610">
    <property type="entry name" value="Helix hairpin bin"/>
    <property type="match status" value="1"/>
</dbReference>
<dbReference type="GO" id="GO:0006281">
    <property type="term" value="P:DNA repair"/>
    <property type="evidence" value="ECO:0007669"/>
    <property type="project" value="UniProtKB-KW"/>
</dbReference>
<dbReference type="CDD" id="cd17748">
    <property type="entry name" value="BRCT_DNA_ligase_like"/>
    <property type="match status" value="1"/>
</dbReference>
<feature type="active site" description="N6-AMP-lysine intermediate" evidence="15">
    <location>
        <position position="115"/>
    </location>
</feature>
<dbReference type="InterPro" id="IPR018239">
    <property type="entry name" value="DNA_ligase_AS"/>
</dbReference>
<dbReference type="SUPFAM" id="SSF50249">
    <property type="entry name" value="Nucleic acid-binding proteins"/>
    <property type="match status" value="1"/>
</dbReference>
<dbReference type="PROSITE" id="PS01055">
    <property type="entry name" value="DNA_LIGASE_N1"/>
    <property type="match status" value="1"/>
</dbReference>
<dbReference type="InterPro" id="IPR001679">
    <property type="entry name" value="DNA_ligase"/>
</dbReference>
<dbReference type="CDD" id="cd00114">
    <property type="entry name" value="LIGANc"/>
    <property type="match status" value="1"/>
</dbReference>
<dbReference type="InterPro" id="IPR004149">
    <property type="entry name" value="Znf_DNAligase_C4"/>
</dbReference>
<organism evidence="17 18">
    <name type="scientific">Bombilactobacillus bombi</name>
    <dbReference type="NCBI Taxonomy" id="1303590"/>
    <lineage>
        <taxon>Bacteria</taxon>
        <taxon>Bacillati</taxon>
        <taxon>Bacillota</taxon>
        <taxon>Bacilli</taxon>
        <taxon>Lactobacillales</taxon>
        <taxon>Lactobacillaceae</taxon>
        <taxon>Bombilactobacillus</taxon>
    </lineage>
</organism>
<comment type="similarity">
    <text evidence="14 15">Belongs to the NAD-dependent DNA ligase family. LigA subfamily.</text>
</comment>
<accession>A0A417Z3H8</accession>
<dbReference type="Pfam" id="PF03119">
    <property type="entry name" value="DNA_ligase_ZBD"/>
    <property type="match status" value="1"/>
</dbReference>
<dbReference type="SMART" id="SM00532">
    <property type="entry name" value="LIGANc"/>
    <property type="match status" value="1"/>
</dbReference>
<dbReference type="RefSeq" id="WP_118911175.1">
    <property type="nucleotide sequence ID" value="NZ_QOCS01000022.1"/>
</dbReference>
<feature type="binding site" evidence="15">
    <location>
        <position position="136"/>
    </location>
    <ligand>
        <name>NAD(+)</name>
        <dbReference type="ChEBI" id="CHEBI:57540"/>
    </ligand>
</feature>
<keyword evidence="9 15" id="KW-0460">Magnesium</keyword>
<dbReference type="FunFam" id="2.40.50.140:FF:000012">
    <property type="entry name" value="DNA ligase"/>
    <property type="match status" value="1"/>
</dbReference>
<evidence type="ECO:0000256" key="7">
    <source>
        <dbReference type="ARBA" id="ARBA00022763"/>
    </source>
</evidence>
<evidence type="ECO:0000256" key="2">
    <source>
        <dbReference type="ARBA" id="ARBA00012722"/>
    </source>
</evidence>
<feature type="binding site" evidence="15">
    <location>
        <position position="404"/>
    </location>
    <ligand>
        <name>Zn(2+)</name>
        <dbReference type="ChEBI" id="CHEBI:29105"/>
    </ligand>
</feature>
<evidence type="ECO:0000256" key="6">
    <source>
        <dbReference type="ARBA" id="ARBA00022723"/>
    </source>
</evidence>
<comment type="function">
    <text evidence="1 15">DNA ligase that catalyzes the formation of phosphodiester linkages between 5'-phosphoryl and 3'-hydroxyl groups in double-stranded DNA using NAD as a coenzyme and as the energy source for the reaction. It is essential for DNA replication and repair of damaged DNA.</text>
</comment>
<reference evidence="17 18" key="1">
    <citation type="submission" date="2018-07" db="EMBL/GenBank/DDBJ databases">
        <title>Genome sequences of six Lactobacillus spp. isolated from bumble bee guts.</title>
        <authorList>
            <person name="Motta E.V.S."/>
            <person name="Moran N.A."/>
        </authorList>
    </citation>
    <scope>NUCLEOTIDE SEQUENCE [LARGE SCALE GENOMIC DNA]</scope>
    <source>
        <strain evidence="17 18">LV-8.1</strain>
    </source>
</reference>
<keyword evidence="6 15" id="KW-0479">Metal-binding</keyword>
<dbReference type="InterPro" id="IPR013840">
    <property type="entry name" value="DNAligase_N"/>
</dbReference>
<dbReference type="Gene3D" id="3.40.50.10190">
    <property type="entry name" value="BRCT domain"/>
    <property type="match status" value="1"/>
</dbReference>
<keyword evidence="8 15" id="KW-0862">Zinc</keyword>
<keyword evidence="4 15" id="KW-0436">Ligase</keyword>
<evidence type="ECO:0000256" key="9">
    <source>
        <dbReference type="ARBA" id="ARBA00022842"/>
    </source>
</evidence>
<dbReference type="NCBIfam" id="TIGR00575">
    <property type="entry name" value="dnlj"/>
    <property type="match status" value="1"/>
</dbReference>
<evidence type="ECO:0000313" key="17">
    <source>
        <dbReference type="EMBL" id="RHW45126.1"/>
    </source>
</evidence>
<feature type="binding site" evidence="15">
    <location>
        <position position="113"/>
    </location>
    <ligand>
        <name>NAD(+)</name>
        <dbReference type="ChEBI" id="CHEBI:57540"/>
    </ligand>
</feature>
<keyword evidence="5 15" id="KW-0235">DNA replication</keyword>
<dbReference type="Proteomes" id="UP000284822">
    <property type="component" value="Unassembled WGS sequence"/>
</dbReference>
<dbReference type="GO" id="GO:0046872">
    <property type="term" value="F:metal ion binding"/>
    <property type="evidence" value="ECO:0007669"/>
    <property type="project" value="UniProtKB-KW"/>
</dbReference>
<sequence length="669" mass="74436">MDQQTAQTQLSQLRLELNRYRKAYYTEDAPLVEDSVYDQKYQQLLQLEQQFPELVTPDSPSQLVGDVPASNLAKVTHEIPMLSMGDVFSFAELQEFNERIKNAVGHPVDYNVELKIDGLALSLVYQQGQLVQGSTRGDGSIGEDVTNNVRTIKNIPQTLPEPLDLEVRGECFMPKAAFAKLNNQREQNGETVFANPRNAAAGSLRQLNAQITAQRQLSTFIYTVVNPQNIAVATQSQALEKMTQLGYHVNPERFVSHDLQGVEAYIAKYQQLRDKLPYGIDGIVLKVNDLTLQQQLGNTVKVPRWEIAYKFPPEEAQTTIHQIEWTVGRTGVVTPTAVMDTVQLAGTNVNRATLHNMDMIQQKDIRIGDTVLLHKAGDIIPEVSQVLLAKRKAHTQPYTAPTLCPSCGAKLVHLEDEVALRCINPMCPAQVKEGLTHFASRRAMNINGLGPKIVEQLWQHHLVSDVADLYRLTSHDLEQIDGFQEKSINNLLESIDKSRQNSLEDLLFGLGIRHVGAKAAKLLAQKFGTIEQVMQASAEQILAIDGMGATIANSLQVYFANPKVQQLIKELAQLHVNLEYKNPQQQVDLSDNPFNQQTIVITGTLAHYKRQDLSDLLESLGAHVTNSVSQKTDLLIAGAKAGSKLTKAQQLGVKVMSEDQLQQQLQDEK</sequence>
<evidence type="ECO:0000256" key="13">
    <source>
        <dbReference type="ARBA" id="ARBA00034005"/>
    </source>
</evidence>
<dbReference type="SUPFAM" id="SSF52113">
    <property type="entry name" value="BRCT domain"/>
    <property type="match status" value="1"/>
</dbReference>